<dbReference type="InterPro" id="IPR005135">
    <property type="entry name" value="Endo/exonuclease/phosphatase"/>
</dbReference>
<sequence length="456" mass="51473">MNILAWNCRGLARPAEIRTLRALVRDHQPDVVFLAETKMTDAQVKKMLYNLGFPFLVSVPPVNTAGGLCLAWHNGMEIEVTVSNTFLINALVFSSPSSVPWMFTGVYGPPYWQSKTVFLAHLDVIANSFLGPWVCMGDFNCINSQTDKSGGRPFACSSSGGIGELMDTNGLIDPGFSGYRFTWSNRRSGRGQQVARPFKFQAMWTRDESSFLVVEHAWKSYCFGSPAFCLCFRIKASRRALSSWNRDFFGNNKVKIAALKTSIAAVQRAEASVSNLELDSNLQVDLDECLKREESLWRQNSWIQWLGDGDRNTKFFHLSSVIRGRRNSIDLLKGANGQWLSNRSEIGHCFIDYFRDLFSSSNPTFPVDLEGLIPNCISADDNFSLCAIPDYTEIRDVLFQMGSFKAPGPDMSVLFYKHYWHIVKRDMISTVRGFFCRRTCTTLIDLNTLAKIYGKV</sequence>
<dbReference type="PANTHER" id="PTHR35218">
    <property type="entry name" value="RNASE H DOMAIN-CONTAINING PROTEIN"/>
    <property type="match status" value="1"/>
</dbReference>
<dbReference type="Gene3D" id="3.60.10.10">
    <property type="entry name" value="Endonuclease/exonuclease/phosphatase"/>
    <property type="match status" value="1"/>
</dbReference>
<dbReference type="InterPro" id="IPR036691">
    <property type="entry name" value="Endo/exonu/phosph_ase_sf"/>
</dbReference>
<protein>
    <recommendedName>
        <fullName evidence="1">Endonuclease/exonuclease/phosphatase domain-containing protein</fullName>
    </recommendedName>
</protein>
<dbReference type="GO" id="GO:0003824">
    <property type="term" value="F:catalytic activity"/>
    <property type="evidence" value="ECO:0007669"/>
    <property type="project" value="InterPro"/>
</dbReference>
<feature type="domain" description="Endonuclease/exonuclease/phosphatase" evidence="1">
    <location>
        <begin position="5"/>
        <end position="186"/>
    </location>
</feature>
<dbReference type="EMBL" id="JBBPBK010000004">
    <property type="protein sequence ID" value="KAK9287191.1"/>
    <property type="molecule type" value="Genomic_DNA"/>
</dbReference>
<name>A0AAP0S3X1_LIQFO</name>
<accession>A0AAP0S3X1</accession>
<dbReference type="PANTHER" id="PTHR35218:SF9">
    <property type="entry name" value="ENDONUCLEASE_EXONUCLEASE_PHOSPHATASE DOMAIN-CONTAINING PROTEIN"/>
    <property type="match status" value="1"/>
</dbReference>
<proteinExistence type="predicted"/>
<evidence type="ECO:0000313" key="2">
    <source>
        <dbReference type="EMBL" id="KAK9287191.1"/>
    </source>
</evidence>
<keyword evidence="3" id="KW-1185">Reference proteome</keyword>
<dbReference type="Pfam" id="PF03372">
    <property type="entry name" value="Exo_endo_phos"/>
    <property type="match status" value="1"/>
</dbReference>
<evidence type="ECO:0000259" key="1">
    <source>
        <dbReference type="Pfam" id="PF03372"/>
    </source>
</evidence>
<dbReference type="SUPFAM" id="SSF56219">
    <property type="entry name" value="DNase I-like"/>
    <property type="match status" value="1"/>
</dbReference>
<gene>
    <name evidence="2" type="ORF">L1049_015603</name>
</gene>
<dbReference type="Proteomes" id="UP001415857">
    <property type="component" value="Unassembled WGS sequence"/>
</dbReference>
<comment type="caution">
    <text evidence="2">The sequence shown here is derived from an EMBL/GenBank/DDBJ whole genome shotgun (WGS) entry which is preliminary data.</text>
</comment>
<reference evidence="2 3" key="1">
    <citation type="journal article" date="2024" name="Plant J.">
        <title>Genome sequences and population genomics reveal climatic adaptation and genomic divergence between two closely related sweetgum species.</title>
        <authorList>
            <person name="Xu W.Q."/>
            <person name="Ren C.Q."/>
            <person name="Zhang X.Y."/>
            <person name="Comes H.P."/>
            <person name="Liu X.H."/>
            <person name="Li Y.G."/>
            <person name="Kettle C.J."/>
            <person name="Jalonen R."/>
            <person name="Gaisberger H."/>
            <person name="Ma Y.Z."/>
            <person name="Qiu Y.X."/>
        </authorList>
    </citation>
    <scope>NUCLEOTIDE SEQUENCE [LARGE SCALE GENOMIC DNA]</scope>
    <source>
        <strain evidence="2">Hangzhou</strain>
    </source>
</reference>
<organism evidence="2 3">
    <name type="scientific">Liquidambar formosana</name>
    <name type="common">Formosan gum</name>
    <dbReference type="NCBI Taxonomy" id="63359"/>
    <lineage>
        <taxon>Eukaryota</taxon>
        <taxon>Viridiplantae</taxon>
        <taxon>Streptophyta</taxon>
        <taxon>Embryophyta</taxon>
        <taxon>Tracheophyta</taxon>
        <taxon>Spermatophyta</taxon>
        <taxon>Magnoliopsida</taxon>
        <taxon>eudicotyledons</taxon>
        <taxon>Gunneridae</taxon>
        <taxon>Pentapetalae</taxon>
        <taxon>Saxifragales</taxon>
        <taxon>Altingiaceae</taxon>
        <taxon>Liquidambar</taxon>
    </lineage>
</organism>
<evidence type="ECO:0000313" key="3">
    <source>
        <dbReference type="Proteomes" id="UP001415857"/>
    </source>
</evidence>
<dbReference type="AlphaFoldDB" id="A0AAP0S3X1"/>